<dbReference type="Proteomes" id="UP001549204">
    <property type="component" value="Unassembled WGS sequence"/>
</dbReference>
<sequence length="218" mass="25610">MSEVIAERILSIPEKVVRNYKKQDHYKKNPWPWYIYGRRIFKDLGAEFRNIESKEEMLLCDIVFSVDDYRPCGIEKERSIGHRAVDELRRDPGLSDLVNNYDEEDVWNGPVIHIVTMLGMCLIRCHQIENYIVNSFLLGISKKQKLKYKTLDDLKEGWKRKTLGNMIVSMEEAWEINPMVKAGFQLFLEMRNSWPFCTFSISIPVSSRGHSKLVFTQV</sequence>
<evidence type="ECO:0000313" key="1">
    <source>
        <dbReference type="EMBL" id="MET3580256.1"/>
    </source>
</evidence>
<name>A0ABV2GPP5_9HYPH</name>
<keyword evidence="2" id="KW-1185">Reference proteome</keyword>
<gene>
    <name evidence="1" type="ORF">ABID19_003294</name>
</gene>
<proteinExistence type="predicted"/>
<accession>A0ABV2GPP5</accession>
<organism evidence="1 2">
    <name type="scientific">Mesorhizobium robiniae</name>
    <dbReference type="NCBI Taxonomy" id="559315"/>
    <lineage>
        <taxon>Bacteria</taxon>
        <taxon>Pseudomonadati</taxon>
        <taxon>Pseudomonadota</taxon>
        <taxon>Alphaproteobacteria</taxon>
        <taxon>Hyphomicrobiales</taxon>
        <taxon>Phyllobacteriaceae</taxon>
        <taxon>Mesorhizobium</taxon>
    </lineage>
</organism>
<protein>
    <submittedName>
        <fullName evidence="1">Uncharacterized protein</fullName>
    </submittedName>
</protein>
<reference evidence="1 2" key="1">
    <citation type="submission" date="2024-06" db="EMBL/GenBank/DDBJ databases">
        <title>Genomic Encyclopedia of Type Strains, Phase IV (KMG-IV): sequencing the most valuable type-strain genomes for metagenomic binning, comparative biology and taxonomic classification.</title>
        <authorList>
            <person name="Goeker M."/>
        </authorList>
    </citation>
    <scope>NUCLEOTIDE SEQUENCE [LARGE SCALE GENOMIC DNA]</scope>
    <source>
        <strain evidence="1 2">DSM 100022</strain>
    </source>
</reference>
<dbReference type="EMBL" id="JBEPMC010000005">
    <property type="protein sequence ID" value="MET3580256.1"/>
    <property type="molecule type" value="Genomic_DNA"/>
</dbReference>
<comment type="caution">
    <text evidence="1">The sequence shown here is derived from an EMBL/GenBank/DDBJ whole genome shotgun (WGS) entry which is preliminary data.</text>
</comment>
<evidence type="ECO:0000313" key="2">
    <source>
        <dbReference type="Proteomes" id="UP001549204"/>
    </source>
</evidence>
<dbReference type="RefSeq" id="WP_354492009.1">
    <property type="nucleotide sequence ID" value="NZ_JBEPMC010000005.1"/>
</dbReference>